<dbReference type="Gene3D" id="2.60.120.920">
    <property type="match status" value="1"/>
</dbReference>
<dbReference type="SUPFAM" id="SSF49899">
    <property type="entry name" value="Concanavalin A-like lectins/glucanases"/>
    <property type="match status" value="1"/>
</dbReference>
<feature type="transmembrane region" description="Helical" evidence="1">
    <location>
        <begin position="866"/>
        <end position="890"/>
    </location>
</feature>
<dbReference type="InterPro" id="IPR003877">
    <property type="entry name" value="SPRY_dom"/>
</dbReference>
<feature type="transmembrane region" description="Helical" evidence="1">
    <location>
        <begin position="702"/>
        <end position="722"/>
    </location>
</feature>
<accession>A0ABQ9XKC4</accession>
<reference evidence="3 4" key="1">
    <citation type="journal article" date="2022" name="bioRxiv">
        <title>Genomics of Preaxostyla Flagellates Illuminates Evolutionary Transitions and the Path Towards Mitochondrial Loss.</title>
        <authorList>
            <person name="Novak L.V.F."/>
            <person name="Treitli S.C."/>
            <person name="Pyrih J."/>
            <person name="Halakuc P."/>
            <person name="Pipaliya S.V."/>
            <person name="Vacek V."/>
            <person name="Brzon O."/>
            <person name="Soukal P."/>
            <person name="Eme L."/>
            <person name="Dacks J.B."/>
            <person name="Karnkowska A."/>
            <person name="Elias M."/>
            <person name="Hampl V."/>
        </authorList>
    </citation>
    <scope>NUCLEOTIDE SEQUENCE [LARGE SCALE GENOMIC DNA]</scope>
    <source>
        <strain evidence="3">NAU3</strain>
        <tissue evidence="3">Gut</tissue>
    </source>
</reference>
<evidence type="ECO:0000256" key="1">
    <source>
        <dbReference type="SAM" id="Phobius"/>
    </source>
</evidence>
<feature type="transmembrane region" description="Helical" evidence="1">
    <location>
        <begin position="812"/>
        <end position="833"/>
    </location>
</feature>
<keyword evidence="4" id="KW-1185">Reference proteome</keyword>
<organism evidence="3 4">
    <name type="scientific">Blattamonas nauphoetae</name>
    <dbReference type="NCBI Taxonomy" id="2049346"/>
    <lineage>
        <taxon>Eukaryota</taxon>
        <taxon>Metamonada</taxon>
        <taxon>Preaxostyla</taxon>
        <taxon>Oxymonadida</taxon>
        <taxon>Blattamonas</taxon>
    </lineage>
</organism>
<keyword evidence="1" id="KW-1133">Transmembrane helix</keyword>
<feature type="domain" description="SPRY" evidence="2">
    <location>
        <begin position="415"/>
        <end position="512"/>
    </location>
</feature>
<keyword evidence="1" id="KW-0812">Transmembrane</keyword>
<dbReference type="InterPro" id="IPR013320">
    <property type="entry name" value="ConA-like_dom_sf"/>
</dbReference>
<dbReference type="EMBL" id="JARBJD010000121">
    <property type="protein sequence ID" value="KAK2951279.1"/>
    <property type="molecule type" value="Genomic_DNA"/>
</dbReference>
<sequence length="942" mass="107380">MDTMDSKQQRNPFARKFRESIRQKIAQLKEKLPPESTSVSSPTTSYYYPDSVFSDSVSTLPTEFFSSLQTRHEPSESELQSLVKEKLCYGDQESIRDALTDLRKDCRGGEFLIKAHLDTGLISHLAVSLYGEAAEQLPDDDIKQTPSTPPLPSTVPDTQLSNDAPTPLPMLFPSPPTTLRPLLSQNAPVFVPSSKIKSEQGWKLGERREISTNPFKLPPNLQLVNIDPSPLSQLSIFHPNPAKQTPPDQLRIENIVSTLKFISSFTGSGKYLTEIVDSPLFLVVLQSLILMNAARRTGRFKQSDMERMSTANLTIIYNLRNSKEEIKQKLIKQHTIGVLRECHDMLHENPKYLKILNDLIEQSETIPLIFYPTGNFTHKGHSVTLKKVQHTCLILSQPVTEGRWDLCVLFKNTSPKRMLGVADAKTVDLGKMTKLGDDSSSIGWHAKDGTIYINHHKEPTDMEWTEKHELHLLIDLNNHMIAFFRNGVIVPVIITNIPDSLHFAFYLFSESSGFEIRKIRRNSPLTIDLTNRGLRIFIFEFTSDVVLDEIFALCSYETLQSLKLVNRRFSVLTDNDSLYYKSVIDRVGEVQKSLFFTENSFFPISDYDPENEEHYRNPRQFGISSHGYKATLALYNSLKLKHSTSERIRQSIVTLKHRRKYFRVLDVVVYIILMILSGLATVGSGYSFQASLTHTRSIFLEYWMFPISCTCVALTLFSIYSAIRTRRKLLLLVLIPAVSILLPSFWLDGLFTSSIWFGCIPTSLLIVIGYPTICIILFIRKPRRYLVRAILISPFIASYFLALLKIDKTISLFWVIIHLPLLWSLCVTLTLILKRKREAATAILLAVIFMVPAAVIADFLPSYLNVVLIPLYGLFLLLVGFIGIKTILFLRYSEKETLSQLQLDLRKAPAEDKKRFVQELEQRLADEGKPFVAQYYSQPELF</sequence>
<feature type="transmembrane region" description="Helical" evidence="1">
    <location>
        <begin position="753"/>
        <end position="778"/>
    </location>
</feature>
<dbReference type="Pfam" id="PF00622">
    <property type="entry name" value="SPRY"/>
    <property type="match status" value="1"/>
</dbReference>
<keyword evidence="1" id="KW-0472">Membrane</keyword>
<gene>
    <name evidence="3" type="ORF">BLNAU_13766</name>
</gene>
<feature type="transmembrane region" description="Helical" evidence="1">
    <location>
        <begin position="664"/>
        <end position="682"/>
    </location>
</feature>
<comment type="caution">
    <text evidence="3">The sequence shown here is derived from an EMBL/GenBank/DDBJ whole genome shotgun (WGS) entry which is preliminary data.</text>
</comment>
<evidence type="ECO:0000313" key="3">
    <source>
        <dbReference type="EMBL" id="KAK2951279.1"/>
    </source>
</evidence>
<proteinExistence type="predicted"/>
<feature type="transmembrane region" description="Helical" evidence="1">
    <location>
        <begin position="840"/>
        <end position="860"/>
    </location>
</feature>
<feature type="transmembrane region" description="Helical" evidence="1">
    <location>
        <begin position="785"/>
        <end position="806"/>
    </location>
</feature>
<feature type="transmembrane region" description="Helical" evidence="1">
    <location>
        <begin position="729"/>
        <end position="747"/>
    </location>
</feature>
<evidence type="ECO:0000259" key="2">
    <source>
        <dbReference type="Pfam" id="PF00622"/>
    </source>
</evidence>
<dbReference type="Proteomes" id="UP001281761">
    <property type="component" value="Unassembled WGS sequence"/>
</dbReference>
<dbReference type="InterPro" id="IPR043136">
    <property type="entry name" value="B30.2/SPRY_sf"/>
</dbReference>
<evidence type="ECO:0000313" key="4">
    <source>
        <dbReference type="Proteomes" id="UP001281761"/>
    </source>
</evidence>
<protein>
    <recommendedName>
        <fullName evidence="2">SPRY domain-containing protein</fullName>
    </recommendedName>
</protein>
<name>A0ABQ9XKC4_9EUKA</name>